<comment type="caution">
    <text evidence="12">The sequence shown here is derived from an EMBL/GenBank/DDBJ whole genome shotgun (WGS) entry which is preliminary data.</text>
</comment>
<dbReference type="Pfam" id="PF07730">
    <property type="entry name" value="HisKA_3"/>
    <property type="match status" value="1"/>
</dbReference>
<evidence type="ECO:0000256" key="9">
    <source>
        <dbReference type="SAM" id="Phobius"/>
    </source>
</evidence>
<feature type="domain" description="Signal transduction histidine kinase subgroup 3 dimerisation and phosphoacceptor" evidence="11">
    <location>
        <begin position="188"/>
        <end position="251"/>
    </location>
</feature>
<keyword evidence="4" id="KW-0808">Transferase</keyword>
<dbReference type="SUPFAM" id="SSF55874">
    <property type="entry name" value="ATPase domain of HSP90 chaperone/DNA topoisomerase II/histidine kinase"/>
    <property type="match status" value="1"/>
</dbReference>
<dbReference type="PANTHER" id="PTHR24421">
    <property type="entry name" value="NITRATE/NITRITE SENSOR PROTEIN NARX-RELATED"/>
    <property type="match status" value="1"/>
</dbReference>
<dbReference type="RefSeq" id="WP_344442934.1">
    <property type="nucleotide sequence ID" value="NZ_BAAALF010000065.1"/>
</dbReference>
<keyword evidence="8" id="KW-0902">Two-component regulatory system</keyword>
<organism evidence="12 13">
    <name type="scientific">Kitasatospora nipponensis</name>
    <dbReference type="NCBI Taxonomy" id="258049"/>
    <lineage>
        <taxon>Bacteria</taxon>
        <taxon>Bacillati</taxon>
        <taxon>Actinomycetota</taxon>
        <taxon>Actinomycetes</taxon>
        <taxon>Kitasatosporales</taxon>
        <taxon>Streptomycetaceae</taxon>
        <taxon>Kitasatospora</taxon>
    </lineage>
</organism>
<name>A0ABN1WE54_9ACTN</name>
<dbReference type="Proteomes" id="UP001500037">
    <property type="component" value="Unassembled WGS sequence"/>
</dbReference>
<evidence type="ECO:0000313" key="12">
    <source>
        <dbReference type="EMBL" id="GAA1243696.1"/>
    </source>
</evidence>
<keyword evidence="9" id="KW-0472">Membrane</keyword>
<reference evidence="12 13" key="1">
    <citation type="journal article" date="2019" name="Int. J. Syst. Evol. Microbiol.">
        <title>The Global Catalogue of Microorganisms (GCM) 10K type strain sequencing project: providing services to taxonomists for standard genome sequencing and annotation.</title>
        <authorList>
            <consortium name="The Broad Institute Genomics Platform"/>
            <consortium name="The Broad Institute Genome Sequencing Center for Infectious Disease"/>
            <person name="Wu L."/>
            <person name="Ma J."/>
        </authorList>
    </citation>
    <scope>NUCLEOTIDE SEQUENCE [LARGE SCALE GENOMIC DNA]</scope>
    <source>
        <strain evidence="12 13">JCM 13004</strain>
    </source>
</reference>
<dbReference type="InterPro" id="IPR003594">
    <property type="entry name" value="HATPase_dom"/>
</dbReference>
<dbReference type="GO" id="GO:0016301">
    <property type="term" value="F:kinase activity"/>
    <property type="evidence" value="ECO:0007669"/>
    <property type="project" value="UniProtKB-KW"/>
</dbReference>
<sequence>MRARKTGRRWRALAGWVWRPERRWHAWAVDILLVVPAALDALLNFPPPRDWHFTVSLIAAAVLLLRRRYPRTVLLLTLPGLYAGSALIAAMVAAYTVARVARPRWQTTTAALAVVLGDFIPWPISDFSKESASDIVQHLIYATVLGTGPVVLGLLQQTREDLSERVAELAALRDHERALYAKTVIAEERARIAREMHDVVSHQAGLIAVQAGALQVTTKDPQTREVAATLRGLAVATLEELRSMILVLRAAGAGPTELAPQPRLADLPRLVAAAEVAATLRVEGLTDQVLPEPVERAAYRTVQEALTNVRKHAPGAATTVTVQIGADFLRVCVRNGVAVTGPEQPVLPGGRHGLVGLRERAALLNGTISAEPVGDGGFAVRLWLPLTRAPQPT</sequence>
<keyword evidence="13" id="KW-1185">Reference proteome</keyword>
<dbReference type="Gene3D" id="3.30.565.10">
    <property type="entry name" value="Histidine kinase-like ATPase, C-terminal domain"/>
    <property type="match status" value="1"/>
</dbReference>
<evidence type="ECO:0000256" key="2">
    <source>
        <dbReference type="ARBA" id="ARBA00012438"/>
    </source>
</evidence>
<evidence type="ECO:0000256" key="3">
    <source>
        <dbReference type="ARBA" id="ARBA00022553"/>
    </source>
</evidence>
<accession>A0ABN1WE54</accession>
<keyword evidence="9" id="KW-0812">Transmembrane</keyword>
<dbReference type="InterPro" id="IPR036890">
    <property type="entry name" value="HATPase_C_sf"/>
</dbReference>
<comment type="catalytic activity">
    <reaction evidence="1">
        <text>ATP + protein L-histidine = ADP + protein N-phospho-L-histidine.</text>
        <dbReference type="EC" id="2.7.13.3"/>
    </reaction>
</comment>
<dbReference type="EC" id="2.7.13.3" evidence="2"/>
<evidence type="ECO:0000259" key="11">
    <source>
        <dbReference type="Pfam" id="PF07730"/>
    </source>
</evidence>
<evidence type="ECO:0000256" key="8">
    <source>
        <dbReference type="ARBA" id="ARBA00023012"/>
    </source>
</evidence>
<keyword evidence="6 12" id="KW-0418">Kinase</keyword>
<gene>
    <name evidence="12" type="ORF">GCM10009665_38130</name>
</gene>
<evidence type="ECO:0000256" key="6">
    <source>
        <dbReference type="ARBA" id="ARBA00022777"/>
    </source>
</evidence>
<dbReference type="PANTHER" id="PTHR24421:SF10">
    <property type="entry name" value="NITRATE_NITRITE SENSOR PROTEIN NARQ"/>
    <property type="match status" value="1"/>
</dbReference>
<keyword evidence="5" id="KW-0547">Nucleotide-binding</keyword>
<feature type="domain" description="Histidine kinase/HSP90-like ATPase" evidence="10">
    <location>
        <begin position="295"/>
        <end position="387"/>
    </location>
</feature>
<protein>
    <recommendedName>
        <fullName evidence="2">histidine kinase</fullName>
        <ecNumber evidence="2">2.7.13.3</ecNumber>
    </recommendedName>
</protein>
<keyword evidence="3" id="KW-0597">Phosphoprotein</keyword>
<dbReference type="InterPro" id="IPR011712">
    <property type="entry name" value="Sig_transdc_His_kin_sub3_dim/P"/>
</dbReference>
<evidence type="ECO:0000256" key="5">
    <source>
        <dbReference type="ARBA" id="ARBA00022741"/>
    </source>
</evidence>
<dbReference type="Gene3D" id="1.20.5.1930">
    <property type="match status" value="1"/>
</dbReference>
<dbReference type="Pfam" id="PF02518">
    <property type="entry name" value="HATPase_c"/>
    <property type="match status" value="1"/>
</dbReference>
<dbReference type="InterPro" id="IPR050482">
    <property type="entry name" value="Sensor_HK_TwoCompSys"/>
</dbReference>
<dbReference type="EMBL" id="BAAALF010000065">
    <property type="protein sequence ID" value="GAA1243696.1"/>
    <property type="molecule type" value="Genomic_DNA"/>
</dbReference>
<feature type="transmembrane region" description="Helical" evidence="9">
    <location>
        <begin position="73"/>
        <end position="98"/>
    </location>
</feature>
<evidence type="ECO:0000256" key="7">
    <source>
        <dbReference type="ARBA" id="ARBA00022840"/>
    </source>
</evidence>
<proteinExistence type="predicted"/>
<evidence type="ECO:0000256" key="4">
    <source>
        <dbReference type="ARBA" id="ARBA00022679"/>
    </source>
</evidence>
<dbReference type="CDD" id="cd16917">
    <property type="entry name" value="HATPase_UhpB-NarQ-NarX-like"/>
    <property type="match status" value="1"/>
</dbReference>
<evidence type="ECO:0000256" key="1">
    <source>
        <dbReference type="ARBA" id="ARBA00000085"/>
    </source>
</evidence>
<evidence type="ECO:0000259" key="10">
    <source>
        <dbReference type="Pfam" id="PF02518"/>
    </source>
</evidence>
<evidence type="ECO:0000313" key="13">
    <source>
        <dbReference type="Proteomes" id="UP001500037"/>
    </source>
</evidence>
<keyword evidence="7" id="KW-0067">ATP-binding</keyword>
<keyword evidence="9" id="KW-1133">Transmembrane helix</keyword>